<protein>
    <submittedName>
        <fullName evidence="2">Uncharacterized protein</fullName>
    </submittedName>
</protein>
<feature type="compositionally biased region" description="Polar residues" evidence="1">
    <location>
        <begin position="401"/>
        <end position="411"/>
    </location>
</feature>
<dbReference type="Proteomes" id="UP000800093">
    <property type="component" value="Unassembled WGS sequence"/>
</dbReference>
<feature type="region of interest" description="Disordered" evidence="1">
    <location>
        <begin position="204"/>
        <end position="242"/>
    </location>
</feature>
<feature type="region of interest" description="Disordered" evidence="1">
    <location>
        <begin position="1"/>
        <end position="178"/>
    </location>
</feature>
<sequence length="411" mass="45864">MERTPSPRRVHTPPAPLHGTKYDSYEPYSPRRSSRVAAQRGSTSQQRSPNSSRPLRASTPTSSKRKSAARASNQALSPPSSPVSPYKHGSHRLTRPAHLDADPVDSDSDHVAPTPAKRYLLAMEGRGMLPTPAKTPRKRPLQSEEELRPTARVLFPSRPATVEDAMPTPRKHRKSRRDVYALESFAEQIDEGAGKIPIYTDSKERVPEVDNTEENVFLSRKGKGKAKANGKSEPHKVDSKTAKMEEAVNRGEGMIYTFRGKKIFRKFEDGPVSHDEHQAPEFSGDEQLRRRTGAAAHRPLTRSSIKPRKLFQEEIAQLHREQGIDDADEEAVTDIEVPIATPSHKRHKEADVAVPAQQEATPPPTVRTKRQISFEGWQRVKTRKRSGSALESGTEKRTRSEPSSSMSVDNI</sequence>
<comment type="caution">
    <text evidence="2">The sequence shown here is derived from an EMBL/GenBank/DDBJ whole genome shotgun (WGS) entry which is preliminary data.</text>
</comment>
<organism evidence="2 3">
    <name type="scientific">Lojkania enalia</name>
    <dbReference type="NCBI Taxonomy" id="147567"/>
    <lineage>
        <taxon>Eukaryota</taxon>
        <taxon>Fungi</taxon>
        <taxon>Dikarya</taxon>
        <taxon>Ascomycota</taxon>
        <taxon>Pezizomycotina</taxon>
        <taxon>Dothideomycetes</taxon>
        <taxon>Pleosporomycetidae</taxon>
        <taxon>Pleosporales</taxon>
        <taxon>Pleosporales incertae sedis</taxon>
        <taxon>Lojkania</taxon>
    </lineage>
</organism>
<dbReference type="AlphaFoldDB" id="A0A9P4KG33"/>
<feature type="compositionally biased region" description="Basic and acidic residues" evidence="1">
    <location>
        <begin position="230"/>
        <end position="242"/>
    </location>
</feature>
<gene>
    <name evidence="2" type="ORF">CC78DRAFT_530408</name>
</gene>
<evidence type="ECO:0000256" key="1">
    <source>
        <dbReference type="SAM" id="MobiDB-lite"/>
    </source>
</evidence>
<proteinExistence type="predicted"/>
<evidence type="ECO:0000313" key="3">
    <source>
        <dbReference type="Proteomes" id="UP000800093"/>
    </source>
</evidence>
<dbReference type="EMBL" id="ML986588">
    <property type="protein sequence ID" value="KAF2268006.1"/>
    <property type="molecule type" value="Genomic_DNA"/>
</dbReference>
<feature type="region of interest" description="Disordered" evidence="1">
    <location>
        <begin position="271"/>
        <end position="308"/>
    </location>
</feature>
<feature type="compositionally biased region" description="Polar residues" evidence="1">
    <location>
        <begin position="40"/>
        <end position="61"/>
    </location>
</feature>
<dbReference type="OrthoDB" id="5398515at2759"/>
<feature type="region of interest" description="Disordered" evidence="1">
    <location>
        <begin position="337"/>
        <end position="411"/>
    </location>
</feature>
<name>A0A9P4KG33_9PLEO</name>
<accession>A0A9P4KG33</accession>
<feature type="compositionally biased region" description="Basic residues" evidence="1">
    <location>
        <begin position="1"/>
        <end position="11"/>
    </location>
</feature>
<keyword evidence="3" id="KW-1185">Reference proteome</keyword>
<reference evidence="3" key="1">
    <citation type="journal article" date="2020" name="Stud. Mycol.">
        <title>101 Dothideomycetes genomes: A test case for predicting lifestyles and emergence of pathogens.</title>
        <authorList>
            <person name="Haridas S."/>
            <person name="Albert R."/>
            <person name="Binder M."/>
            <person name="Bloem J."/>
            <person name="LaButti K."/>
            <person name="Salamov A."/>
            <person name="Andreopoulos B."/>
            <person name="Baker S."/>
            <person name="Barry K."/>
            <person name="Bills G."/>
            <person name="Bluhm B."/>
            <person name="Cannon C."/>
            <person name="Castanera R."/>
            <person name="Culley D."/>
            <person name="Daum C."/>
            <person name="Ezra D."/>
            <person name="Gonzalez J."/>
            <person name="Henrissat B."/>
            <person name="Kuo A."/>
            <person name="Liang C."/>
            <person name="Lipzen A."/>
            <person name="Lutzoni F."/>
            <person name="Magnuson J."/>
            <person name="Mondo S."/>
            <person name="Nolan M."/>
            <person name="Ohm R."/>
            <person name="Pangilinan J."/>
            <person name="Park H.-J."/>
            <person name="Ramirez L."/>
            <person name="Alfaro M."/>
            <person name="Sun H."/>
            <person name="Tritt A."/>
            <person name="Yoshinaga Y."/>
            <person name="Zwiers L.-H."/>
            <person name="Turgeon B."/>
            <person name="Goodwin S."/>
            <person name="Spatafora J."/>
            <person name="Crous P."/>
            <person name="Grigoriev I."/>
        </authorList>
    </citation>
    <scope>NUCLEOTIDE SEQUENCE [LARGE SCALE GENOMIC DNA]</scope>
    <source>
        <strain evidence="3">CBS 304.66</strain>
    </source>
</reference>
<evidence type="ECO:0000313" key="2">
    <source>
        <dbReference type="EMBL" id="KAF2268006.1"/>
    </source>
</evidence>